<keyword evidence="1" id="KW-0812">Transmembrane</keyword>
<sequence length="107" mass="11827">MHIKRKVILVSDWAKAKYTRPKRSSSSPNLFLLGGTLIVTDTIVTVHYLQRIRTTLHPHGTVRSISTALIISSASCCQLLQKVIIVCLYIKASFGAKVLSPTGIHRT</sequence>
<dbReference type="Proteomes" id="UP000265520">
    <property type="component" value="Unassembled WGS sequence"/>
</dbReference>
<proteinExistence type="predicted"/>
<protein>
    <submittedName>
        <fullName evidence="2">Uncharacterized protein</fullName>
    </submittedName>
</protein>
<dbReference type="AlphaFoldDB" id="A0A392MCI3"/>
<keyword evidence="3" id="KW-1185">Reference proteome</keyword>
<organism evidence="2 3">
    <name type="scientific">Trifolium medium</name>
    <dbReference type="NCBI Taxonomy" id="97028"/>
    <lineage>
        <taxon>Eukaryota</taxon>
        <taxon>Viridiplantae</taxon>
        <taxon>Streptophyta</taxon>
        <taxon>Embryophyta</taxon>
        <taxon>Tracheophyta</taxon>
        <taxon>Spermatophyta</taxon>
        <taxon>Magnoliopsida</taxon>
        <taxon>eudicotyledons</taxon>
        <taxon>Gunneridae</taxon>
        <taxon>Pentapetalae</taxon>
        <taxon>rosids</taxon>
        <taxon>fabids</taxon>
        <taxon>Fabales</taxon>
        <taxon>Fabaceae</taxon>
        <taxon>Papilionoideae</taxon>
        <taxon>50 kb inversion clade</taxon>
        <taxon>NPAAA clade</taxon>
        <taxon>Hologalegina</taxon>
        <taxon>IRL clade</taxon>
        <taxon>Trifolieae</taxon>
        <taxon>Trifolium</taxon>
    </lineage>
</organism>
<comment type="caution">
    <text evidence="2">The sequence shown here is derived from an EMBL/GenBank/DDBJ whole genome shotgun (WGS) entry which is preliminary data.</text>
</comment>
<feature type="transmembrane region" description="Helical" evidence="1">
    <location>
        <begin position="30"/>
        <end position="49"/>
    </location>
</feature>
<keyword evidence="1" id="KW-1133">Transmembrane helix</keyword>
<name>A0A392MCI3_9FABA</name>
<keyword evidence="1" id="KW-0472">Membrane</keyword>
<accession>A0A392MCI3</accession>
<evidence type="ECO:0000313" key="2">
    <source>
        <dbReference type="EMBL" id="MCH84863.1"/>
    </source>
</evidence>
<dbReference type="EMBL" id="LXQA010007499">
    <property type="protein sequence ID" value="MCH84863.1"/>
    <property type="molecule type" value="Genomic_DNA"/>
</dbReference>
<evidence type="ECO:0000256" key="1">
    <source>
        <dbReference type="SAM" id="Phobius"/>
    </source>
</evidence>
<reference evidence="2 3" key="1">
    <citation type="journal article" date="2018" name="Front. Plant Sci.">
        <title>Red Clover (Trifolium pratense) and Zigzag Clover (T. medium) - A Picture of Genomic Similarities and Differences.</title>
        <authorList>
            <person name="Dluhosova J."/>
            <person name="Istvanek J."/>
            <person name="Nedelnik J."/>
            <person name="Repkova J."/>
        </authorList>
    </citation>
    <scope>NUCLEOTIDE SEQUENCE [LARGE SCALE GENOMIC DNA]</scope>
    <source>
        <strain evidence="3">cv. 10/8</strain>
        <tissue evidence="2">Leaf</tissue>
    </source>
</reference>
<evidence type="ECO:0000313" key="3">
    <source>
        <dbReference type="Proteomes" id="UP000265520"/>
    </source>
</evidence>
<gene>
    <name evidence="2" type="ORF">A2U01_0005700</name>
</gene>